<dbReference type="AlphaFoldDB" id="A0AAD2JND4"/>
<dbReference type="EMBL" id="CAKOGP040002225">
    <property type="protein sequence ID" value="CAJ1965770.1"/>
    <property type="molecule type" value="Genomic_DNA"/>
</dbReference>
<comment type="caution">
    <text evidence="4">The sequence shown here is derived from an EMBL/GenBank/DDBJ whole genome shotgun (WGS) entry which is preliminary data.</text>
</comment>
<feature type="region of interest" description="Disordered" evidence="1">
    <location>
        <begin position="52"/>
        <end position="81"/>
    </location>
</feature>
<dbReference type="InterPro" id="IPR001279">
    <property type="entry name" value="Metallo-B-lactamas"/>
</dbReference>
<keyword evidence="2" id="KW-1133">Transmembrane helix</keyword>
<dbReference type="Pfam" id="PF12706">
    <property type="entry name" value="Lactamase_B_2"/>
    <property type="match status" value="1"/>
</dbReference>
<dbReference type="SUPFAM" id="SSF56281">
    <property type="entry name" value="Metallo-hydrolase/oxidoreductase"/>
    <property type="match status" value="1"/>
</dbReference>
<dbReference type="PROSITE" id="PS51257">
    <property type="entry name" value="PROKAR_LIPOPROTEIN"/>
    <property type="match status" value="1"/>
</dbReference>
<reference evidence="4" key="1">
    <citation type="submission" date="2023-08" db="EMBL/GenBank/DDBJ databases">
        <authorList>
            <person name="Audoor S."/>
            <person name="Bilcke G."/>
        </authorList>
    </citation>
    <scope>NUCLEOTIDE SEQUENCE</scope>
</reference>
<dbReference type="CDD" id="cd16279">
    <property type="entry name" value="metallo-hydrolase-like_MBL-fold"/>
    <property type="match status" value="1"/>
</dbReference>
<protein>
    <recommendedName>
        <fullName evidence="3">Metallo-beta-lactamase domain-containing protein</fullName>
    </recommendedName>
</protein>
<dbReference type="InterPro" id="IPR036866">
    <property type="entry name" value="RibonucZ/Hydroxyglut_hydro"/>
</dbReference>
<evidence type="ECO:0000256" key="2">
    <source>
        <dbReference type="SAM" id="Phobius"/>
    </source>
</evidence>
<evidence type="ECO:0000259" key="3">
    <source>
        <dbReference type="Pfam" id="PF12706"/>
    </source>
</evidence>
<keyword evidence="5" id="KW-1185">Reference proteome</keyword>
<dbReference type="Gene3D" id="3.60.15.10">
    <property type="entry name" value="Ribonuclease Z/Hydroxyacylglutathione hydrolase-like"/>
    <property type="match status" value="1"/>
</dbReference>
<sequence>MRSTIAGFRRRLSSPTILASSSAIGVACMGGWLYEERTEVGDRFPSSIAQCDGDSGMAHQQPQQQRQRQQQQLKGSPNDANREHVKMIFLGSGSSTGCPKPLCPMVFPPSSTSSSKKPINKDQEHLWNHCQVSNLAIRGDPKTNKNYRNNPCFLIQSFDSEAQKMRNVVIDVGKTFRETTLRWFPIHNIQSLDAIVITHHHMDAAGGADDLRNFQLVDQDVYQKTGQLVRLPTPVYVSHFCWTNLKTVFPWLFPSATEVLPKQDASQPKVKRDVASLDVRLFKDFQGFEVVPGLTIVPLPVLHGDDLVSHGFSFSVQNQKGEFTNVVYLSDISKMIPETMEYIQKQLPPTDILVVDALLLKGTNPVHFNLDQAMALRDEIQPRGQTYLVGMSCDSFPPHDETNAYLKEKYGAVQLAHDGLAIDVDE</sequence>
<name>A0AAD2JND4_9STRA</name>
<evidence type="ECO:0000256" key="1">
    <source>
        <dbReference type="SAM" id="MobiDB-lite"/>
    </source>
</evidence>
<proteinExistence type="predicted"/>
<keyword evidence="2" id="KW-0812">Transmembrane</keyword>
<keyword evidence="2" id="KW-0472">Membrane</keyword>
<dbReference type="Proteomes" id="UP001295423">
    <property type="component" value="Unassembled WGS sequence"/>
</dbReference>
<dbReference type="PANTHER" id="PTHR42663:SF6">
    <property type="entry name" value="HYDROLASE C777.06C-RELATED"/>
    <property type="match status" value="1"/>
</dbReference>
<feature type="transmembrane region" description="Helical" evidence="2">
    <location>
        <begin position="12"/>
        <end position="34"/>
    </location>
</feature>
<gene>
    <name evidence="4" type="ORF">CYCCA115_LOCUS21362</name>
</gene>
<evidence type="ECO:0000313" key="4">
    <source>
        <dbReference type="EMBL" id="CAJ1965770.1"/>
    </source>
</evidence>
<accession>A0AAD2JND4</accession>
<organism evidence="4 5">
    <name type="scientific">Cylindrotheca closterium</name>
    <dbReference type="NCBI Taxonomy" id="2856"/>
    <lineage>
        <taxon>Eukaryota</taxon>
        <taxon>Sar</taxon>
        <taxon>Stramenopiles</taxon>
        <taxon>Ochrophyta</taxon>
        <taxon>Bacillariophyta</taxon>
        <taxon>Bacillariophyceae</taxon>
        <taxon>Bacillariophycidae</taxon>
        <taxon>Bacillariales</taxon>
        <taxon>Bacillariaceae</taxon>
        <taxon>Cylindrotheca</taxon>
    </lineage>
</organism>
<dbReference type="PANTHER" id="PTHR42663">
    <property type="entry name" value="HYDROLASE C777.06C-RELATED-RELATED"/>
    <property type="match status" value="1"/>
</dbReference>
<evidence type="ECO:0000313" key="5">
    <source>
        <dbReference type="Proteomes" id="UP001295423"/>
    </source>
</evidence>
<feature type="compositionally biased region" description="Low complexity" evidence="1">
    <location>
        <begin position="60"/>
        <end position="72"/>
    </location>
</feature>
<feature type="domain" description="Metallo-beta-lactamase" evidence="3">
    <location>
        <begin position="166"/>
        <end position="383"/>
    </location>
</feature>